<comment type="caution">
    <text evidence="1">The sequence shown here is derived from an EMBL/GenBank/DDBJ whole genome shotgun (WGS) entry which is preliminary data.</text>
</comment>
<reference evidence="1 2" key="1">
    <citation type="submission" date="2013-11" db="EMBL/GenBank/DDBJ databases">
        <title>Whole genome shotgun sequence of Vibrio halioticoli NBRC 102217.</title>
        <authorList>
            <person name="Isaki S."/>
            <person name="Kimura A."/>
            <person name="Ohji S."/>
            <person name="Hosoyama A."/>
            <person name="Fujita N."/>
            <person name="Hashimoto M."/>
            <person name="Hosoyama Y."/>
            <person name="Yamazoe A."/>
        </authorList>
    </citation>
    <scope>NUCLEOTIDE SEQUENCE [LARGE SCALE GENOMIC DNA]</scope>
    <source>
        <strain evidence="1 2">NBRC 102217</strain>
    </source>
</reference>
<dbReference type="EMBL" id="BAUJ01000066">
    <property type="protein sequence ID" value="GAD91053.1"/>
    <property type="molecule type" value="Genomic_DNA"/>
</dbReference>
<gene>
    <name evidence="1" type="ORF">VHA01S_066_00150</name>
</gene>
<evidence type="ECO:0000313" key="1">
    <source>
        <dbReference type="EMBL" id="GAD91053.1"/>
    </source>
</evidence>
<accession>V5FH39</accession>
<dbReference type="OrthoDB" id="5918660at2"/>
<dbReference type="AlphaFoldDB" id="V5FH39"/>
<proteinExistence type="predicted"/>
<name>V5FH39_9VIBR</name>
<sequence length="271" mass="31605">MFTRNYRLLTQEGHLTRSSLLAGLNSIRSANIGENHRGLFYSGLFDLATGFERLMKIVLILDHQQKNNLTNPTDTELRSFGHNIKNLFERCSVLPLENGIQQKLSLNDKQTKIVSTLTEFAKGSRYYNLNVLTSHSKNDDPICLWLSVIDDHIWSLRSDVRTKLHKEAVQVIDHSGMANNWQQNVDGEWVTMLEFYYLMSVTEKANPHVVWSIIEILRPFYGLLRHQCYELHKLYALHGKKDEIPFMHEFFPFFLIPKSSALRKKQWKLGK</sequence>
<protein>
    <submittedName>
        <fullName evidence="1">Uncharacterized protein</fullName>
    </submittedName>
</protein>
<evidence type="ECO:0000313" key="2">
    <source>
        <dbReference type="Proteomes" id="UP000017800"/>
    </source>
</evidence>
<keyword evidence="2" id="KW-1185">Reference proteome</keyword>
<dbReference type="eggNOG" id="ENOG5032WD9">
    <property type="taxonomic scope" value="Bacteria"/>
</dbReference>
<dbReference type="Proteomes" id="UP000017800">
    <property type="component" value="Unassembled WGS sequence"/>
</dbReference>
<organism evidence="1 2">
    <name type="scientific">Vibrio halioticoli NBRC 102217</name>
    <dbReference type="NCBI Taxonomy" id="1219072"/>
    <lineage>
        <taxon>Bacteria</taxon>
        <taxon>Pseudomonadati</taxon>
        <taxon>Pseudomonadota</taxon>
        <taxon>Gammaproteobacteria</taxon>
        <taxon>Vibrionales</taxon>
        <taxon>Vibrionaceae</taxon>
        <taxon>Vibrio</taxon>
    </lineage>
</organism>